<dbReference type="AlphaFoldDB" id="A0A9W8JXA3"/>
<proteinExistence type="predicted"/>
<comment type="caution">
    <text evidence="2">The sequence shown here is derived from an EMBL/GenBank/DDBJ whole genome shotgun (WGS) entry which is preliminary data.</text>
</comment>
<accession>A0A9W8JXA3</accession>
<dbReference type="OrthoDB" id="2160599at2759"/>
<feature type="region of interest" description="Disordered" evidence="1">
    <location>
        <begin position="81"/>
        <end position="117"/>
    </location>
</feature>
<gene>
    <name evidence="2" type="ORF">NLJ89_g7396</name>
</gene>
<reference evidence="2" key="1">
    <citation type="submission" date="2022-07" db="EMBL/GenBank/DDBJ databases">
        <title>Genome Sequence of Agrocybe chaxingu.</title>
        <authorList>
            <person name="Buettner E."/>
        </authorList>
    </citation>
    <scope>NUCLEOTIDE SEQUENCE</scope>
    <source>
        <strain evidence="2">MP-N11</strain>
    </source>
</reference>
<organism evidence="2 3">
    <name type="scientific">Agrocybe chaxingu</name>
    <dbReference type="NCBI Taxonomy" id="84603"/>
    <lineage>
        <taxon>Eukaryota</taxon>
        <taxon>Fungi</taxon>
        <taxon>Dikarya</taxon>
        <taxon>Basidiomycota</taxon>
        <taxon>Agaricomycotina</taxon>
        <taxon>Agaricomycetes</taxon>
        <taxon>Agaricomycetidae</taxon>
        <taxon>Agaricales</taxon>
        <taxon>Agaricineae</taxon>
        <taxon>Strophariaceae</taxon>
        <taxon>Agrocybe</taxon>
    </lineage>
</organism>
<dbReference type="EMBL" id="JANKHO010000879">
    <property type="protein sequence ID" value="KAJ3505475.1"/>
    <property type="molecule type" value="Genomic_DNA"/>
</dbReference>
<name>A0A9W8JXA3_9AGAR</name>
<dbReference type="Proteomes" id="UP001148786">
    <property type="component" value="Unassembled WGS sequence"/>
</dbReference>
<evidence type="ECO:0000256" key="1">
    <source>
        <dbReference type="SAM" id="MobiDB-lite"/>
    </source>
</evidence>
<evidence type="ECO:0000313" key="3">
    <source>
        <dbReference type="Proteomes" id="UP001148786"/>
    </source>
</evidence>
<evidence type="ECO:0000313" key="2">
    <source>
        <dbReference type="EMBL" id="KAJ3505475.1"/>
    </source>
</evidence>
<sequence length="117" mass="11986">MDVSADQYGQRGKKREREEGAGVGANGANGVRTNGTSYVNGNGMPNGHGVQQQQQRPIPVGISVAGGALVGGMAATAMNAKAGTGTIRPRPIKKQRVDVQGQARDVAPVQQPTPQGV</sequence>
<protein>
    <submittedName>
        <fullName evidence="2">Uncharacterized protein</fullName>
    </submittedName>
</protein>
<feature type="region of interest" description="Disordered" evidence="1">
    <location>
        <begin position="1"/>
        <end position="54"/>
    </location>
</feature>
<keyword evidence="3" id="KW-1185">Reference proteome</keyword>